<evidence type="ECO:0000313" key="7">
    <source>
        <dbReference type="EMBL" id="GMG82860.1"/>
    </source>
</evidence>
<dbReference type="InterPro" id="IPR036737">
    <property type="entry name" value="OmpA-like_sf"/>
</dbReference>
<dbReference type="Gene3D" id="1.20.1270.390">
    <property type="match status" value="1"/>
</dbReference>
<dbReference type="InterPro" id="IPR025511">
    <property type="entry name" value="DUF4398"/>
</dbReference>
<dbReference type="PROSITE" id="PS01068">
    <property type="entry name" value="OMPA_1"/>
    <property type="match status" value="1"/>
</dbReference>
<evidence type="ECO:0000256" key="2">
    <source>
        <dbReference type="ARBA" id="ARBA00023136"/>
    </source>
</evidence>
<dbReference type="PRINTS" id="PR01021">
    <property type="entry name" value="OMPADOMAIN"/>
</dbReference>
<evidence type="ECO:0000256" key="3">
    <source>
        <dbReference type="ARBA" id="ARBA00023237"/>
    </source>
</evidence>
<name>A0ABQ6LHU7_9RHOB</name>
<dbReference type="InterPro" id="IPR006690">
    <property type="entry name" value="OMPA-like_CS"/>
</dbReference>
<evidence type="ECO:0000313" key="8">
    <source>
        <dbReference type="Proteomes" id="UP001239909"/>
    </source>
</evidence>
<evidence type="ECO:0000256" key="4">
    <source>
        <dbReference type="PROSITE-ProRule" id="PRU00473"/>
    </source>
</evidence>
<protein>
    <submittedName>
        <fullName evidence="7">OmpA family protein</fullName>
    </submittedName>
</protein>
<dbReference type="CDD" id="cd07185">
    <property type="entry name" value="OmpA_C-like"/>
    <property type="match status" value="1"/>
</dbReference>
<dbReference type="InterPro" id="IPR050330">
    <property type="entry name" value="Bact_OuterMem_StrucFunc"/>
</dbReference>
<keyword evidence="5" id="KW-0732">Signal</keyword>
<dbReference type="Pfam" id="PF14346">
    <property type="entry name" value="DUF4398"/>
    <property type="match status" value="1"/>
</dbReference>
<dbReference type="PROSITE" id="PS51123">
    <property type="entry name" value="OMPA_2"/>
    <property type="match status" value="1"/>
</dbReference>
<comment type="subcellular location">
    <subcellularLocation>
        <location evidence="1">Cell outer membrane</location>
    </subcellularLocation>
</comment>
<comment type="caution">
    <text evidence="7">The sequence shown here is derived from an EMBL/GenBank/DDBJ whole genome shotgun (WGS) entry which is preliminary data.</text>
</comment>
<sequence length="241" mass="24790">MKSAPIMSATLALALAACASVDTETPIAKADAAIADAQRSGAARLATAQLDSAHAQLAEARLLAEDGDDEEARLLAERARADANEALAISRSVQADSSQSEAAALAAANAALSARLEALEAEVTDRGTVVTLGDVLFETDEAALTPAGLTRVQRIAAYLRAHPGEAVVIEGHADARGPARYNQGLSERRAAAVADALLAQGVDTPRIVYSGLGESSPIASNASATGRQLNRRVEVIFVERG</sequence>
<keyword evidence="8" id="KW-1185">Reference proteome</keyword>
<dbReference type="PANTHER" id="PTHR30329:SF21">
    <property type="entry name" value="LIPOPROTEIN YIAD-RELATED"/>
    <property type="match status" value="1"/>
</dbReference>
<dbReference type="PROSITE" id="PS51257">
    <property type="entry name" value="PROKAR_LIPOPROTEIN"/>
    <property type="match status" value="1"/>
</dbReference>
<evidence type="ECO:0000259" key="6">
    <source>
        <dbReference type="PROSITE" id="PS51123"/>
    </source>
</evidence>
<dbReference type="InterPro" id="IPR006664">
    <property type="entry name" value="OMP_bac"/>
</dbReference>
<feature type="chain" id="PRO_5047204921" evidence="5">
    <location>
        <begin position="20"/>
        <end position="241"/>
    </location>
</feature>
<dbReference type="SUPFAM" id="SSF103088">
    <property type="entry name" value="OmpA-like"/>
    <property type="match status" value="1"/>
</dbReference>
<reference evidence="7 8" key="1">
    <citation type="submission" date="2023-04" db="EMBL/GenBank/DDBJ databases">
        <title>Marinoamorphus aggregata gen. nov., sp. Nov., isolate from tissue of brittle star Ophioplocus japonicus.</title>
        <authorList>
            <person name="Kawano K."/>
            <person name="Sawayama S."/>
            <person name="Nakagawa S."/>
        </authorList>
    </citation>
    <scope>NUCLEOTIDE SEQUENCE [LARGE SCALE GENOMIC DNA]</scope>
    <source>
        <strain evidence="7 8">NKW23</strain>
    </source>
</reference>
<evidence type="ECO:0000256" key="1">
    <source>
        <dbReference type="ARBA" id="ARBA00004442"/>
    </source>
</evidence>
<accession>A0ABQ6LHU7</accession>
<dbReference type="RefSeq" id="WP_285671651.1">
    <property type="nucleotide sequence ID" value="NZ_BSYI01000014.1"/>
</dbReference>
<dbReference type="Proteomes" id="UP001239909">
    <property type="component" value="Unassembled WGS sequence"/>
</dbReference>
<gene>
    <name evidence="7" type="ORF">LNKW23_20730</name>
</gene>
<proteinExistence type="predicted"/>
<evidence type="ECO:0000256" key="5">
    <source>
        <dbReference type="SAM" id="SignalP"/>
    </source>
</evidence>
<dbReference type="Pfam" id="PF00691">
    <property type="entry name" value="OmpA"/>
    <property type="match status" value="1"/>
</dbReference>
<feature type="domain" description="OmpA-like" evidence="6">
    <location>
        <begin position="124"/>
        <end position="241"/>
    </location>
</feature>
<dbReference type="EMBL" id="BSYI01000014">
    <property type="protein sequence ID" value="GMG82860.1"/>
    <property type="molecule type" value="Genomic_DNA"/>
</dbReference>
<dbReference type="InterPro" id="IPR006665">
    <property type="entry name" value="OmpA-like"/>
</dbReference>
<dbReference type="PANTHER" id="PTHR30329">
    <property type="entry name" value="STATOR ELEMENT OF FLAGELLAR MOTOR COMPLEX"/>
    <property type="match status" value="1"/>
</dbReference>
<feature type="signal peptide" evidence="5">
    <location>
        <begin position="1"/>
        <end position="19"/>
    </location>
</feature>
<dbReference type="Gene3D" id="3.30.1330.60">
    <property type="entry name" value="OmpA-like domain"/>
    <property type="match status" value="1"/>
</dbReference>
<organism evidence="7 8">
    <name type="scientific">Paralimibaculum aggregatum</name>
    <dbReference type="NCBI Taxonomy" id="3036245"/>
    <lineage>
        <taxon>Bacteria</taxon>
        <taxon>Pseudomonadati</taxon>
        <taxon>Pseudomonadota</taxon>
        <taxon>Alphaproteobacteria</taxon>
        <taxon>Rhodobacterales</taxon>
        <taxon>Paracoccaceae</taxon>
        <taxon>Paralimibaculum</taxon>
    </lineage>
</organism>
<keyword evidence="2 4" id="KW-0472">Membrane</keyword>
<keyword evidence="3" id="KW-0998">Cell outer membrane</keyword>